<dbReference type="NCBIfam" id="TIGR00052">
    <property type="entry name" value="nudix-type nucleoside diphosphatase, YffH/AdpP family"/>
    <property type="match status" value="1"/>
</dbReference>
<dbReference type="PANTHER" id="PTHR11839">
    <property type="entry name" value="UDP/ADP-SUGAR PYROPHOSPHATASE"/>
    <property type="match status" value="1"/>
</dbReference>
<dbReference type="InterPro" id="IPR000086">
    <property type="entry name" value="NUDIX_hydrolase_dom"/>
</dbReference>
<feature type="binding site" evidence="9">
    <location>
        <position position="157"/>
    </location>
    <ligand>
        <name>Mg(2+)</name>
        <dbReference type="ChEBI" id="CHEBI:18420"/>
        <label>1</label>
    </ligand>
</feature>
<evidence type="ECO:0000256" key="8">
    <source>
        <dbReference type="ARBA" id="ARBA00032272"/>
    </source>
</evidence>
<dbReference type="CDD" id="cd24157">
    <property type="entry name" value="NUDIX_GDPMK"/>
    <property type="match status" value="1"/>
</dbReference>
<protein>
    <recommendedName>
        <fullName evidence="5">GDP-mannose pyrophosphatase</fullName>
    </recommendedName>
    <alternativeName>
        <fullName evidence="7">GDP-mannose hydrolase</fullName>
    </alternativeName>
    <alternativeName>
        <fullName evidence="8">GDPMK</fullName>
    </alternativeName>
</protein>
<dbReference type="PROSITE" id="PS51462">
    <property type="entry name" value="NUDIX"/>
    <property type="match status" value="1"/>
</dbReference>
<name>A0A399RAR3_9PROT</name>
<evidence type="ECO:0000256" key="9">
    <source>
        <dbReference type="PIRSR" id="PIRSR604385-2"/>
    </source>
</evidence>
<proteinExistence type="inferred from homology"/>
<evidence type="ECO:0000313" key="13">
    <source>
        <dbReference type="Proteomes" id="UP000266385"/>
    </source>
</evidence>
<dbReference type="Proteomes" id="UP000266385">
    <property type="component" value="Unassembled WGS sequence"/>
</dbReference>
<keyword evidence="6" id="KW-0378">Hydrolase</keyword>
<dbReference type="GO" id="GO:0006753">
    <property type="term" value="P:nucleoside phosphate metabolic process"/>
    <property type="evidence" value="ECO:0007669"/>
    <property type="project" value="TreeGrafter"/>
</dbReference>
<evidence type="ECO:0000313" key="12">
    <source>
        <dbReference type="EMBL" id="RIJ26609.1"/>
    </source>
</evidence>
<evidence type="ECO:0000256" key="7">
    <source>
        <dbReference type="ARBA" id="ARBA00032162"/>
    </source>
</evidence>
<dbReference type="SUPFAM" id="SSF55811">
    <property type="entry name" value="Nudix"/>
    <property type="match status" value="1"/>
</dbReference>
<dbReference type="GO" id="GO:0016818">
    <property type="term" value="F:hydrolase activity, acting on acid anhydrides, in phosphorus-containing anhydrides"/>
    <property type="evidence" value="ECO:0007669"/>
    <property type="project" value="InterPro"/>
</dbReference>
<dbReference type="Pfam" id="PF00293">
    <property type="entry name" value="NUDIX"/>
    <property type="match status" value="1"/>
</dbReference>
<dbReference type="OrthoDB" id="5292471at2"/>
<feature type="binding site" evidence="9">
    <location>
        <position position="108"/>
    </location>
    <ligand>
        <name>Mg(2+)</name>
        <dbReference type="ChEBI" id="CHEBI:18420"/>
        <label>1</label>
    </ligand>
</feature>
<dbReference type="PANTHER" id="PTHR11839:SF18">
    <property type="entry name" value="NUDIX HYDROLASE DOMAIN-CONTAINING PROTEIN"/>
    <property type="match status" value="1"/>
</dbReference>
<evidence type="ECO:0000256" key="3">
    <source>
        <dbReference type="ARBA" id="ARBA00007275"/>
    </source>
</evidence>
<evidence type="ECO:0000256" key="2">
    <source>
        <dbReference type="ARBA" id="ARBA00001946"/>
    </source>
</evidence>
<dbReference type="RefSeq" id="WP_119377502.1">
    <property type="nucleotide sequence ID" value="NZ_QWFX01000016.1"/>
</dbReference>
<dbReference type="GO" id="GO:0046872">
    <property type="term" value="F:metal ion binding"/>
    <property type="evidence" value="ECO:0007669"/>
    <property type="project" value="UniProtKB-KW"/>
</dbReference>
<keyword evidence="13" id="KW-1185">Reference proteome</keyword>
<dbReference type="GO" id="GO:0019693">
    <property type="term" value="P:ribose phosphate metabolic process"/>
    <property type="evidence" value="ECO:0007669"/>
    <property type="project" value="TreeGrafter"/>
</dbReference>
<keyword evidence="9" id="KW-0460">Magnesium</keyword>
<dbReference type="Gene3D" id="3.90.79.10">
    <property type="entry name" value="Nucleoside Triphosphate Pyrophosphohydrolase"/>
    <property type="match status" value="1"/>
</dbReference>
<feature type="short sequence motif" description="Nudix box" evidence="10">
    <location>
        <begin position="90"/>
        <end position="111"/>
    </location>
</feature>
<comment type="similarity">
    <text evidence="3">Belongs to the Nudix hydrolase family. NudK subfamily.</text>
</comment>
<keyword evidence="9" id="KW-0479">Metal-binding</keyword>
<feature type="domain" description="Nudix hydrolase" evidence="11">
    <location>
        <begin position="48"/>
        <end position="186"/>
    </location>
</feature>
<evidence type="ECO:0000256" key="10">
    <source>
        <dbReference type="PIRSR" id="PIRSR604385-3"/>
    </source>
</evidence>
<comment type="subunit">
    <text evidence="4">Homodimer.</text>
</comment>
<evidence type="ECO:0000259" key="11">
    <source>
        <dbReference type="PROSITE" id="PS51462"/>
    </source>
</evidence>
<feature type="binding site" evidence="9">
    <location>
        <position position="104"/>
    </location>
    <ligand>
        <name>Mg(2+)</name>
        <dbReference type="ChEBI" id="CHEBI:18420"/>
        <label>2</label>
    </ligand>
</feature>
<comment type="catalytic activity">
    <reaction evidence="1">
        <text>GDP-alpha-D-mannose + H2O = alpha-D-mannose 1-phosphate + GMP + 2 H(+)</text>
        <dbReference type="Rhea" id="RHEA:27978"/>
        <dbReference type="ChEBI" id="CHEBI:15377"/>
        <dbReference type="ChEBI" id="CHEBI:15378"/>
        <dbReference type="ChEBI" id="CHEBI:57527"/>
        <dbReference type="ChEBI" id="CHEBI:58115"/>
        <dbReference type="ChEBI" id="CHEBI:58409"/>
    </reaction>
</comment>
<evidence type="ECO:0000256" key="5">
    <source>
        <dbReference type="ARBA" id="ARBA00016377"/>
    </source>
</evidence>
<organism evidence="12 13">
    <name type="scientific">Henriciella mobilis</name>
    <dbReference type="NCBI Taxonomy" id="2305467"/>
    <lineage>
        <taxon>Bacteria</taxon>
        <taxon>Pseudomonadati</taxon>
        <taxon>Pseudomonadota</taxon>
        <taxon>Alphaproteobacteria</taxon>
        <taxon>Hyphomonadales</taxon>
        <taxon>Hyphomonadaceae</taxon>
        <taxon>Henriciella</taxon>
    </lineage>
</organism>
<comment type="cofactor">
    <cofactor evidence="2 9">
        <name>Mg(2+)</name>
        <dbReference type="ChEBI" id="CHEBI:18420"/>
    </cofactor>
</comment>
<gene>
    <name evidence="12" type="ORF">D1223_16760</name>
</gene>
<dbReference type="AlphaFoldDB" id="A0A399RAR3"/>
<feature type="binding site" evidence="9">
    <location>
        <position position="89"/>
    </location>
    <ligand>
        <name>Mg(2+)</name>
        <dbReference type="ChEBI" id="CHEBI:18420"/>
        <label>1</label>
    </ligand>
</feature>
<sequence>MSKAGPGSRVKIIGQTILSDDWATLTKYAFDYQRRDGQWERQDREVYHRGDSVAVLPFDPNRNTVLLLRQFRLAAALNEDGGAMIEACAGAVEDESLDVTVHREALEELGYRLNKVTRAFMAYSTPGSMTERIYCYTAHYTPTDKVENGGGRADEGEDIEVLEMPLDEAYAMVASGTIMDAKTILLLQHLKLSLG</sequence>
<dbReference type="InterPro" id="IPR004385">
    <property type="entry name" value="NDP_pyrophosphatase"/>
</dbReference>
<evidence type="ECO:0000256" key="4">
    <source>
        <dbReference type="ARBA" id="ARBA00011738"/>
    </source>
</evidence>
<evidence type="ECO:0000256" key="1">
    <source>
        <dbReference type="ARBA" id="ARBA00000847"/>
    </source>
</evidence>
<dbReference type="EMBL" id="QWFX01000016">
    <property type="protein sequence ID" value="RIJ26609.1"/>
    <property type="molecule type" value="Genomic_DNA"/>
</dbReference>
<reference evidence="12 13" key="1">
    <citation type="submission" date="2018-08" db="EMBL/GenBank/DDBJ databases">
        <title>Henriciella mobilis sp. nov., isolated from seawater.</title>
        <authorList>
            <person name="Cheng H."/>
            <person name="Wu Y.-H."/>
            <person name="Xu X.-W."/>
            <person name="Guo L.-L."/>
        </authorList>
    </citation>
    <scope>NUCLEOTIDE SEQUENCE [LARGE SCALE GENOMIC DNA]</scope>
    <source>
        <strain evidence="12 13">JN25</strain>
    </source>
</reference>
<accession>A0A399RAR3</accession>
<comment type="caution">
    <text evidence="12">The sequence shown here is derived from an EMBL/GenBank/DDBJ whole genome shotgun (WGS) entry which is preliminary data.</text>
</comment>
<evidence type="ECO:0000256" key="6">
    <source>
        <dbReference type="ARBA" id="ARBA00022801"/>
    </source>
</evidence>
<dbReference type="GO" id="GO:0005829">
    <property type="term" value="C:cytosol"/>
    <property type="evidence" value="ECO:0007669"/>
    <property type="project" value="TreeGrafter"/>
</dbReference>
<dbReference type="InterPro" id="IPR015797">
    <property type="entry name" value="NUDIX_hydrolase-like_dom_sf"/>
</dbReference>